<keyword evidence="2" id="KW-1185">Reference proteome</keyword>
<sequence>MGAADITAQLEAALLKAFPIPEYATFFEVGDATGGRHSRWADAVSMACWPSRGLIVTGFELKASRSDWLREKKSPTKSSAIQKYCDKWVLVTAPGVLLDGELPETWGHMELSGSRLVTKVKAPVLTPEPLDRPFLAALLRRAGQASEALISTRVAEATEEARKRANERAEQEIKRRTEDRAVAVAAIEEFEKASGIRIQSYQAEEIGRAVAALMRLRSSAEGWNGLTKIADNLAQLAESARTVHAELDAIGATENTEA</sequence>
<gene>
    <name evidence="1" type="ORF">HBF32_08125</name>
</gene>
<dbReference type="AlphaFoldDB" id="A0A7X5QU22"/>
<dbReference type="EMBL" id="JAAQTL010000001">
    <property type="protein sequence ID" value="NID15427.1"/>
    <property type="molecule type" value="Genomic_DNA"/>
</dbReference>
<reference evidence="1 2" key="1">
    <citation type="journal article" date="2006" name="Int. J. Syst. Evol. Microbiol.">
        <title>Dyella yeojuensis sp. nov., isolated from greenhouse soil in Korea.</title>
        <authorList>
            <person name="Kim B.Y."/>
            <person name="Weon H.Y."/>
            <person name="Lee K.H."/>
            <person name="Seok S.J."/>
            <person name="Kwon S.W."/>
            <person name="Go S.J."/>
            <person name="Stackebrandt E."/>
        </authorList>
    </citation>
    <scope>NUCLEOTIDE SEQUENCE [LARGE SCALE GENOMIC DNA]</scope>
    <source>
        <strain evidence="1 2">DSM 17673</strain>
    </source>
</reference>
<name>A0A7X5QU22_9GAMM</name>
<protein>
    <submittedName>
        <fullName evidence="1">Uncharacterized protein</fullName>
    </submittedName>
</protein>
<dbReference type="RefSeq" id="WP_166699172.1">
    <property type="nucleotide sequence ID" value="NZ_JAAQTL010000001.1"/>
</dbReference>
<evidence type="ECO:0000313" key="1">
    <source>
        <dbReference type="EMBL" id="NID15427.1"/>
    </source>
</evidence>
<accession>A0A7X5QU22</accession>
<dbReference type="Proteomes" id="UP000518878">
    <property type="component" value="Unassembled WGS sequence"/>
</dbReference>
<proteinExistence type="predicted"/>
<comment type="caution">
    <text evidence="1">The sequence shown here is derived from an EMBL/GenBank/DDBJ whole genome shotgun (WGS) entry which is preliminary data.</text>
</comment>
<organism evidence="1 2">
    <name type="scientific">Luteibacter yeojuensis</name>
    <dbReference type="NCBI Taxonomy" id="345309"/>
    <lineage>
        <taxon>Bacteria</taxon>
        <taxon>Pseudomonadati</taxon>
        <taxon>Pseudomonadota</taxon>
        <taxon>Gammaproteobacteria</taxon>
        <taxon>Lysobacterales</taxon>
        <taxon>Rhodanobacteraceae</taxon>
        <taxon>Luteibacter</taxon>
    </lineage>
</organism>
<evidence type="ECO:0000313" key="2">
    <source>
        <dbReference type="Proteomes" id="UP000518878"/>
    </source>
</evidence>